<dbReference type="UniPathway" id="UPA00143"/>
<keyword evidence="15" id="KW-1185">Reference proteome</keyword>
<dbReference type="GO" id="GO:0016567">
    <property type="term" value="P:protein ubiquitination"/>
    <property type="evidence" value="ECO:0007669"/>
    <property type="project" value="UniProtKB-UniPathway"/>
</dbReference>
<keyword evidence="8" id="KW-0833">Ubl conjugation pathway</keyword>
<evidence type="ECO:0000256" key="2">
    <source>
        <dbReference type="ARBA" id="ARBA00004906"/>
    </source>
</evidence>
<keyword evidence="9" id="KW-0862">Zinc</keyword>
<feature type="region of interest" description="Disordered" evidence="11">
    <location>
        <begin position="373"/>
        <end position="410"/>
    </location>
</feature>
<evidence type="ECO:0000259" key="12">
    <source>
        <dbReference type="PROSITE" id="PS50089"/>
    </source>
</evidence>
<dbReference type="InterPro" id="IPR049548">
    <property type="entry name" value="Sina-like_RING"/>
</dbReference>
<dbReference type="GO" id="GO:0031624">
    <property type="term" value="F:ubiquitin conjugating enzyme binding"/>
    <property type="evidence" value="ECO:0007669"/>
    <property type="project" value="TreeGrafter"/>
</dbReference>
<dbReference type="PANTHER" id="PTHR45877">
    <property type="entry name" value="E3 UBIQUITIN-PROTEIN LIGASE SIAH2"/>
    <property type="match status" value="1"/>
</dbReference>
<organism evidence="14 15">
    <name type="scientific">Zootermopsis nevadensis</name>
    <name type="common">Dampwood termite</name>
    <dbReference type="NCBI Taxonomy" id="136037"/>
    <lineage>
        <taxon>Eukaryota</taxon>
        <taxon>Metazoa</taxon>
        <taxon>Ecdysozoa</taxon>
        <taxon>Arthropoda</taxon>
        <taxon>Hexapoda</taxon>
        <taxon>Insecta</taxon>
        <taxon>Pterygota</taxon>
        <taxon>Neoptera</taxon>
        <taxon>Polyneoptera</taxon>
        <taxon>Dictyoptera</taxon>
        <taxon>Blattodea</taxon>
        <taxon>Blattoidea</taxon>
        <taxon>Termitoidae</taxon>
        <taxon>Termopsidae</taxon>
        <taxon>Zootermopsis</taxon>
    </lineage>
</organism>
<name>A0A067QUC4_ZOONE</name>
<dbReference type="EC" id="2.3.2.27" evidence="4"/>
<dbReference type="GO" id="GO:0061630">
    <property type="term" value="F:ubiquitin protein ligase activity"/>
    <property type="evidence" value="ECO:0007669"/>
    <property type="project" value="UniProtKB-EC"/>
</dbReference>
<evidence type="ECO:0000256" key="5">
    <source>
        <dbReference type="ARBA" id="ARBA00022679"/>
    </source>
</evidence>
<gene>
    <name evidence="14" type="ORF">L798_12247</name>
</gene>
<keyword evidence="5" id="KW-0808">Transferase</keyword>
<dbReference type="PROSITE" id="PS50089">
    <property type="entry name" value="ZF_RING_2"/>
    <property type="match status" value="1"/>
</dbReference>
<feature type="compositionally biased region" description="Basic and acidic residues" evidence="11">
    <location>
        <begin position="15"/>
        <end position="26"/>
    </location>
</feature>
<evidence type="ECO:0000256" key="3">
    <source>
        <dbReference type="ARBA" id="ARBA00009119"/>
    </source>
</evidence>
<proteinExistence type="inferred from homology"/>
<reference evidence="14 15" key="1">
    <citation type="journal article" date="2014" name="Nat. Commun.">
        <title>Molecular traces of alternative social organization in a termite genome.</title>
        <authorList>
            <person name="Terrapon N."/>
            <person name="Li C."/>
            <person name="Robertson H.M."/>
            <person name="Ji L."/>
            <person name="Meng X."/>
            <person name="Booth W."/>
            <person name="Chen Z."/>
            <person name="Childers C.P."/>
            <person name="Glastad K.M."/>
            <person name="Gokhale K."/>
            <person name="Gowin J."/>
            <person name="Gronenberg W."/>
            <person name="Hermansen R.A."/>
            <person name="Hu H."/>
            <person name="Hunt B.G."/>
            <person name="Huylmans A.K."/>
            <person name="Khalil S.M."/>
            <person name="Mitchell R.D."/>
            <person name="Munoz-Torres M.C."/>
            <person name="Mustard J.A."/>
            <person name="Pan H."/>
            <person name="Reese J.T."/>
            <person name="Scharf M.E."/>
            <person name="Sun F."/>
            <person name="Vogel H."/>
            <person name="Xiao J."/>
            <person name="Yang W."/>
            <person name="Yang Z."/>
            <person name="Yang Z."/>
            <person name="Zhou J."/>
            <person name="Zhu J."/>
            <person name="Brent C.S."/>
            <person name="Elsik C.G."/>
            <person name="Goodisman M.A."/>
            <person name="Liberles D.A."/>
            <person name="Roe R.M."/>
            <person name="Vargo E.L."/>
            <person name="Vilcinskas A."/>
            <person name="Wang J."/>
            <person name="Bornberg-Bauer E."/>
            <person name="Korb J."/>
            <person name="Zhang G."/>
            <person name="Liebig J."/>
        </authorList>
    </citation>
    <scope>NUCLEOTIDE SEQUENCE [LARGE SCALE GENOMIC DNA]</scope>
    <source>
        <tissue evidence="14">Whole organism</tissue>
    </source>
</reference>
<dbReference type="Pfam" id="PF21240">
    <property type="entry name" value="Nup98_GLEBS"/>
    <property type="match status" value="1"/>
</dbReference>
<feature type="domain" description="SIAH-type" evidence="13">
    <location>
        <begin position="994"/>
        <end position="1052"/>
    </location>
</feature>
<dbReference type="OrthoDB" id="4788989at2759"/>
<evidence type="ECO:0000256" key="1">
    <source>
        <dbReference type="ARBA" id="ARBA00000900"/>
    </source>
</evidence>
<dbReference type="SUPFAM" id="SSF57850">
    <property type="entry name" value="RING/U-box"/>
    <property type="match status" value="1"/>
</dbReference>
<dbReference type="InterPro" id="IPR001841">
    <property type="entry name" value="Znf_RING"/>
</dbReference>
<accession>A0A067QUC4</accession>
<protein>
    <recommendedName>
        <fullName evidence="4">RING-type E3 ubiquitin transferase</fullName>
        <ecNumber evidence="4">2.3.2.27</ecNumber>
    </recommendedName>
</protein>
<evidence type="ECO:0000313" key="15">
    <source>
        <dbReference type="Proteomes" id="UP000027135"/>
    </source>
</evidence>
<dbReference type="Pfam" id="PF21361">
    <property type="entry name" value="Sina_ZnF"/>
    <property type="match status" value="1"/>
</dbReference>
<dbReference type="eggNOG" id="KOG3002">
    <property type="taxonomic scope" value="Eukaryota"/>
</dbReference>
<evidence type="ECO:0000256" key="7">
    <source>
        <dbReference type="ARBA" id="ARBA00022771"/>
    </source>
</evidence>
<dbReference type="PANTHER" id="PTHR45877:SF2">
    <property type="entry name" value="E3 UBIQUITIN-PROTEIN LIGASE SINA-RELATED"/>
    <property type="match status" value="1"/>
</dbReference>
<feature type="compositionally biased region" description="Polar residues" evidence="11">
    <location>
        <begin position="373"/>
        <end position="393"/>
    </location>
</feature>
<feature type="domain" description="RING-type" evidence="12">
    <location>
        <begin position="942"/>
        <end position="977"/>
    </location>
</feature>
<dbReference type="EMBL" id="KK852944">
    <property type="protein sequence ID" value="KDR13481.1"/>
    <property type="molecule type" value="Genomic_DNA"/>
</dbReference>
<evidence type="ECO:0000256" key="4">
    <source>
        <dbReference type="ARBA" id="ARBA00012483"/>
    </source>
</evidence>
<keyword evidence="7 10" id="KW-0863">Zinc-finger</keyword>
<dbReference type="SUPFAM" id="SSF49599">
    <property type="entry name" value="TRAF domain-like"/>
    <property type="match status" value="1"/>
</dbReference>
<dbReference type="GO" id="GO:0008270">
    <property type="term" value="F:zinc ion binding"/>
    <property type="evidence" value="ECO:0007669"/>
    <property type="project" value="UniProtKB-KW"/>
</dbReference>
<comment type="catalytic activity">
    <reaction evidence="1">
        <text>S-ubiquitinyl-[E2 ubiquitin-conjugating enzyme]-L-cysteine + [acceptor protein]-L-lysine = [E2 ubiquitin-conjugating enzyme]-L-cysteine + N(6)-ubiquitinyl-[acceptor protein]-L-lysine.</text>
        <dbReference type="EC" id="2.3.2.27"/>
    </reaction>
</comment>
<dbReference type="Gene3D" id="3.30.40.10">
    <property type="entry name" value="Zinc/RING finger domain, C3HC4 (zinc finger)"/>
    <property type="match status" value="2"/>
</dbReference>
<evidence type="ECO:0000256" key="8">
    <source>
        <dbReference type="ARBA" id="ARBA00022786"/>
    </source>
</evidence>
<dbReference type="CDD" id="cd16571">
    <property type="entry name" value="RING-HC_SIAHs"/>
    <property type="match status" value="1"/>
</dbReference>
<feature type="compositionally biased region" description="Low complexity" evidence="11">
    <location>
        <begin position="28"/>
        <end position="40"/>
    </location>
</feature>
<sequence>MPVAHKESNLLLDGSGDHSDMVKDETSSETGSCSLSSSSQTCDNILSFKCASSDAAAVRGINSRCAYTDAVLASVTCNESTTDRPRSENMSCVEDCSLEALNKGDISPLVDALGTLDICGSNKIEVEKHTLTISEKECELQKSDSSVHHNQVSKIPCSSKDLLYAIDKATEENVVCKEMKSDNACGLQLRSCNFSYTSMTVGSNMCNHDSHISENSNFPVNDCVNTSPDSCTMNISLPPLDMPFSFNCSENAATPSVFEHKNKIETEHVSLSCGIDTNQSKVNCMMLPSEILMPPAITEFPCGKLEVIKMNVGSEGKKTECCPSESVNVSQTYTDTTGITVISVSKGTAINTTSSIEATETCAMLSGTVSRKLSGTDSMSTSQPDIPQTSVGISSLASHPSPSPPAGSSHCITFISKTDSISDSFTSSLQPQRDSFVKTQNFGSIPSSVTNCNKLFETVADKTEGSVTFSPKGEQNTALGVISSMPASKNSFAEDIPLKLSASPALHNVSRDSSVFSGVHFCTLSSPISSSSVSKPGDTNFHLGTSSSDLEYSLGFGTSLKCGEPCTETFMDTVVSRTGTSLKPDITWSGVNVYSNTMNTSQQNNRLSNTKTKSLDTALISCGTLRFSPLTAQASSSLPNSSVVSIDQLGQVPRIENTALAMSLPNITDEDDNDPSSSWYTIQKSSLKNVAEYTRYSHSSSKPIFGSDFNFLKYESVKDTSVRNNIFGNIFQVNSPGNQSSTANASNMTAFSNGSSTLFRFGSVKMKRDKDFVWEPVTTVASNNFNTDIINKTFTFGIPSPATSSSVLFNSSGSKKTSEHKTELCVQGRSEFHLQRRSSNFAQTGSCFHRTLHKPSALFNVVKDTDTQIENGIVRLIVVQHQHITAMPEYSSLSFEELRLQFYNSKKQTESVAIMVNKEVQTTERFQEGGNNLTDMWKILECPVCLEIVTSPVFQCERGHHMCNHCWKRVVSCPLCKSLKSKTRNYFAEAMIEKLPLPCKYRVSGCSETVNQVDKAEHEKTCLFRAYTCLVDNCNQAHSFKDMMVHLKTSHSQLITRNFFDIPKRQKFTHTMSKCSFQSLVHAFDLPGWGCFFLCHKGSDQNKRLWVQVMKTYSGDTKFLYSIELANVLDLRSVSYQGPVVPFHTVTSEQQHDCLVLTDLLLDTLKKSFGFHITVSIWHNEF</sequence>
<evidence type="ECO:0000256" key="11">
    <source>
        <dbReference type="SAM" id="MobiDB-lite"/>
    </source>
</evidence>
<evidence type="ECO:0000313" key="14">
    <source>
        <dbReference type="EMBL" id="KDR13481.1"/>
    </source>
</evidence>
<dbReference type="Gene3D" id="1.10.10.2360">
    <property type="match status" value="1"/>
</dbReference>
<dbReference type="AlphaFoldDB" id="A0A067QUC4"/>
<dbReference type="InParanoid" id="A0A067QUC4"/>
<dbReference type="InterPro" id="IPR013010">
    <property type="entry name" value="Znf_SIAH"/>
</dbReference>
<feature type="compositionally biased region" description="Low complexity" evidence="11">
    <location>
        <begin position="394"/>
        <end position="410"/>
    </location>
</feature>
<dbReference type="Proteomes" id="UP000027135">
    <property type="component" value="Unassembled WGS sequence"/>
</dbReference>
<dbReference type="InterPro" id="IPR004162">
    <property type="entry name" value="SINA-like_animal"/>
</dbReference>
<keyword evidence="6" id="KW-0479">Metal-binding</keyword>
<dbReference type="Pfam" id="PF21362">
    <property type="entry name" value="Sina_RING"/>
    <property type="match status" value="1"/>
</dbReference>
<evidence type="ECO:0000259" key="13">
    <source>
        <dbReference type="PROSITE" id="PS51081"/>
    </source>
</evidence>
<dbReference type="GO" id="GO:0043161">
    <property type="term" value="P:proteasome-mediated ubiquitin-dependent protein catabolic process"/>
    <property type="evidence" value="ECO:0007669"/>
    <property type="project" value="TreeGrafter"/>
</dbReference>
<dbReference type="GO" id="GO:0005737">
    <property type="term" value="C:cytoplasm"/>
    <property type="evidence" value="ECO:0007669"/>
    <property type="project" value="TreeGrafter"/>
</dbReference>
<dbReference type="InterPro" id="IPR013083">
    <property type="entry name" value="Znf_RING/FYVE/PHD"/>
</dbReference>
<evidence type="ECO:0000256" key="6">
    <source>
        <dbReference type="ARBA" id="ARBA00022723"/>
    </source>
</evidence>
<feature type="region of interest" description="Disordered" evidence="11">
    <location>
        <begin position="1"/>
        <end position="40"/>
    </location>
</feature>
<dbReference type="PROSITE" id="PS51081">
    <property type="entry name" value="ZF_SIAH"/>
    <property type="match status" value="1"/>
</dbReference>
<comment type="pathway">
    <text evidence="2">Protein modification; protein ubiquitination.</text>
</comment>
<evidence type="ECO:0000256" key="10">
    <source>
        <dbReference type="PROSITE-ProRule" id="PRU00455"/>
    </source>
</evidence>
<evidence type="ECO:0000256" key="9">
    <source>
        <dbReference type="ARBA" id="ARBA00022833"/>
    </source>
</evidence>
<comment type="similarity">
    <text evidence="3">Belongs to the SINA (Seven in absentia) family.</text>
</comment>
<dbReference type="STRING" id="136037.A0A067QUC4"/>